<evidence type="ECO:0000256" key="7">
    <source>
        <dbReference type="ARBA" id="ARBA00023200"/>
    </source>
</evidence>
<evidence type="ECO:0000256" key="9">
    <source>
        <dbReference type="SAM" id="MobiDB-lite"/>
    </source>
</evidence>
<dbReference type="GeneID" id="19738334"/>
<dbReference type="RefSeq" id="YP_009046530.1">
    <property type="nucleotide sequence ID" value="NC_024450.1"/>
</dbReference>
<dbReference type="Pfam" id="PF01673">
    <property type="entry name" value="Herpes_env"/>
    <property type="match status" value="1"/>
</dbReference>
<feature type="region of interest" description="Disordered" evidence="9">
    <location>
        <begin position="367"/>
        <end position="395"/>
    </location>
</feature>
<dbReference type="InterPro" id="IPR002597">
    <property type="entry name" value="Herpes_env"/>
</dbReference>
<proteinExistence type="inferred from homology"/>
<dbReference type="Proteomes" id="UP000146149">
    <property type="component" value="Segment"/>
</dbReference>
<dbReference type="GO" id="GO:0042025">
    <property type="term" value="C:host cell nucleus"/>
    <property type="evidence" value="ECO:0007669"/>
    <property type="project" value="UniProtKB-SubCell"/>
</dbReference>
<evidence type="ECO:0000256" key="3">
    <source>
        <dbReference type="ARBA" id="ARBA00022562"/>
    </source>
</evidence>
<feature type="region of interest" description="Disordered" evidence="9">
    <location>
        <begin position="260"/>
        <end position="292"/>
    </location>
</feature>
<name>A0A068EP82_9ALPH</name>
<keyword evidence="6" id="KW-0862">Zinc</keyword>
<dbReference type="GO" id="GO:0008270">
    <property type="term" value="F:zinc ion binding"/>
    <property type="evidence" value="ECO:0007669"/>
    <property type="project" value="UniProtKB-KW"/>
</dbReference>
<evidence type="ECO:0000313" key="10">
    <source>
        <dbReference type="EMBL" id="AID52736.1"/>
    </source>
</evidence>
<keyword evidence="4" id="KW-0479">Metal-binding</keyword>
<evidence type="ECO:0000256" key="6">
    <source>
        <dbReference type="ARBA" id="ARBA00022833"/>
    </source>
</evidence>
<evidence type="ECO:0000256" key="8">
    <source>
        <dbReference type="RuleBase" id="RU364029"/>
    </source>
</evidence>
<dbReference type="KEGG" id="vg:19738334"/>
<evidence type="ECO:0000256" key="1">
    <source>
        <dbReference type="ARBA" id="ARBA00002104"/>
    </source>
</evidence>
<comment type="function">
    <text evidence="1 8">Plays a role in efficient localization of neo-synthesized capsids to nuclear replication compartments, thereby controlling cleavage and packaging of virus genomic DNA.</text>
</comment>
<dbReference type="GO" id="GO:0030430">
    <property type="term" value="C:host cell cytoplasm"/>
    <property type="evidence" value="ECO:0007669"/>
    <property type="project" value="UniProtKB-SubCell"/>
</dbReference>
<comment type="subcellular location">
    <subcellularLocation>
        <location evidence="8">Host cytoplasm</location>
    </subcellularLocation>
    <subcellularLocation>
        <location evidence="8">Host nucleus</location>
    </subcellularLocation>
</comment>
<reference evidence="10 11" key="1">
    <citation type="journal article" date="2014" name="Virus Res.">
        <title>Molecular characterization of the complete genome of falconid herpesvirus strain S-18.</title>
        <authorList>
            <person name="Spatz S.J."/>
            <person name="Volkening J.D."/>
            <person name="Ross T.A."/>
        </authorList>
    </citation>
    <scope>NUCLEOTIDE SEQUENCE [LARGE SCALE GENOMIC DNA]</scope>
    <source>
        <strain evidence="10">S-18</strain>
    </source>
</reference>
<dbReference type="OrthoDB" id="3440at10239"/>
<keyword evidence="7 8" id="KW-1035">Host cytoplasm</keyword>
<evidence type="ECO:0000256" key="5">
    <source>
        <dbReference type="ARBA" id="ARBA00022771"/>
    </source>
</evidence>
<feature type="region of interest" description="Disordered" evidence="9">
    <location>
        <begin position="201"/>
        <end position="220"/>
    </location>
</feature>
<dbReference type="PROSITE" id="PS51988">
    <property type="entry name" value="HERPESVIRUS_UL32"/>
    <property type="match status" value="1"/>
</dbReference>
<evidence type="ECO:0000313" key="11">
    <source>
        <dbReference type="Proteomes" id="UP000146149"/>
    </source>
</evidence>
<gene>
    <name evidence="10" type="ORF">FaHV1S18_046</name>
</gene>
<organism evidence="10 11">
    <name type="scientific">Falconid herpesvirus 1</name>
    <dbReference type="NCBI Taxonomy" id="1510155"/>
    <lineage>
        <taxon>Viruses</taxon>
        <taxon>Duplodnaviria</taxon>
        <taxon>Heunggongvirae</taxon>
        <taxon>Peploviricota</taxon>
        <taxon>Herviviricetes</taxon>
        <taxon>Herpesvirales</taxon>
        <taxon>Orthoherpesviridae</taxon>
        <taxon>Alphaherpesvirinae</taxon>
        <taxon>Mardivirus</taxon>
        <taxon>Mardivirus columbidalpha1</taxon>
    </lineage>
</organism>
<protein>
    <recommendedName>
        <fullName evidence="8">Packaging protein UL32</fullName>
    </recommendedName>
</protein>
<keyword evidence="3 8" id="KW-1048">Host nucleus</keyword>
<dbReference type="EMBL" id="KJ668231">
    <property type="protein sequence ID" value="AID52736.1"/>
    <property type="molecule type" value="Genomic_DNA"/>
</dbReference>
<evidence type="ECO:0000256" key="4">
    <source>
        <dbReference type="ARBA" id="ARBA00022723"/>
    </source>
</evidence>
<evidence type="ECO:0000256" key="2">
    <source>
        <dbReference type="ARBA" id="ARBA00005235"/>
    </source>
</evidence>
<comment type="similarity">
    <text evidence="2 8">Belongs to the herpesviridae UL32 protein family.</text>
</comment>
<dbReference type="GO" id="GO:0019031">
    <property type="term" value="C:viral envelope"/>
    <property type="evidence" value="ECO:0007669"/>
    <property type="project" value="InterPro"/>
</dbReference>
<keyword evidence="5" id="KW-0863">Zinc-finger</keyword>
<sequence>MARPAAELSPFDRSVGDAEGWAEGAFDRDYCAFDPELLALNDDLFNELLLSAHAIRIGCDAVTAQADGDDLDGPDAAEMVDQTELSTFVDTASDVFALDRPCLVCRTLDVYRRDFGFSALWMADYAFLCAKCLGAPPCATVTFIAGFEFVYIMDKHFLGEHGATLVGSFGRRVLTHEDVQRHFFLHGCFRTDGGVPGRKPDEIIMSKPRPGRPTGGRAGPATLGSAKVLYSNYSFLAQSATRAMMATLADCADKNIQEAVPQPTAGANGTTKRAGSSHGPARDSKGNPGSGTGNKACPVALAVALAGWKECARSVECGSANGRRGDSCALRAAREDDEYEAEQTCASSDPQADVFVPAYASLFPGTSGAGEGPSGGFPLAREADRGSPDSDPEEEKSWAYADLTLLLLAGTGAAPLEASRDFTAIAAKVRKETVDAFWSERRTALAKDVAPRYARFYEEDAEPDLDLGPVMVTQLKHSLVRGKTSAECLPCNLMVVKDYWMALRQFKREVIAYSANNVGLFHSVSPVLDEWADENRLKFDDGKRFINLLRSAGPEALYKHFFCDPMCAARVAQTNPRALFEHPRRGPAEGEELTLYKARLASHNRFEGRVCAGLWALSYAFKTYQVFPPRPTALAAFVKDAGALLYRHSISLVSLEHTLGVYV</sequence>
<feature type="compositionally biased region" description="Polar residues" evidence="9">
    <location>
        <begin position="265"/>
        <end position="274"/>
    </location>
</feature>
<accession>A0A068EP82</accession>